<evidence type="ECO:0000256" key="6">
    <source>
        <dbReference type="ARBA" id="ARBA00023014"/>
    </source>
</evidence>
<dbReference type="EMBL" id="NMUH01000384">
    <property type="protein sequence ID" value="MQL78151.1"/>
    <property type="molecule type" value="Genomic_DNA"/>
</dbReference>
<evidence type="ECO:0000313" key="11">
    <source>
        <dbReference type="EMBL" id="MQL78151.1"/>
    </source>
</evidence>
<dbReference type="Gene3D" id="1.10.1670.10">
    <property type="entry name" value="Helix-hairpin-Helix base-excision DNA repair enzymes (C-terminal)"/>
    <property type="match status" value="1"/>
</dbReference>
<evidence type="ECO:0000256" key="8">
    <source>
        <dbReference type="ARBA" id="ARBA00023242"/>
    </source>
</evidence>
<dbReference type="InterPro" id="IPR023170">
    <property type="entry name" value="HhH_base_excis_C"/>
</dbReference>
<dbReference type="GO" id="GO:0006284">
    <property type="term" value="P:base-excision repair"/>
    <property type="evidence" value="ECO:0007669"/>
    <property type="project" value="InterPro"/>
</dbReference>
<dbReference type="InterPro" id="IPR011257">
    <property type="entry name" value="DNA_glycosylase"/>
</dbReference>
<dbReference type="Pfam" id="PF15628">
    <property type="entry name" value="RRM_DME"/>
    <property type="match status" value="1"/>
</dbReference>
<keyword evidence="12" id="KW-1185">Reference proteome</keyword>
<evidence type="ECO:0000259" key="10">
    <source>
        <dbReference type="SMART" id="SM00478"/>
    </source>
</evidence>
<gene>
    <name evidence="11" type="ORF">Taro_010575</name>
</gene>
<evidence type="ECO:0000256" key="2">
    <source>
        <dbReference type="ARBA" id="ARBA00004123"/>
    </source>
</evidence>
<feature type="region of interest" description="Disordered" evidence="9">
    <location>
        <begin position="1139"/>
        <end position="1159"/>
    </location>
</feature>
<dbReference type="InterPro" id="IPR003265">
    <property type="entry name" value="HhH-GPD_domain"/>
</dbReference>
<evidence type="ECO:0000256" key="4">
    <source>
        <dbReference type="ARBA" id="ARBA00022723"/>
    </source>
</evidence>
<dbReference type="GO" id="GO:0003677">
    <property type="term" value="F:DNA binding"/>
    <property type="evidence" value="ECO:0007669"/>
    <property type="project" value="UniProtKB-KW"/>
</dbReference>
<feature type="region of interest" description="Disordered" evidence="9">
    <location>
        <begin position="1781"/>
        <end position="1800"/>
    </location>
</feature>
<dbReference type="SMART" id="SM00525">
    <property type="entry name" value="FES"/>
    <property type="match status" value="1"/>
</dbReference>
<evidence type="ECO:0000256" key="9">
    <source>
        <dbReference type="SAM" id="MobiDB-lite"/>
    </source>
</evidence>
<organism evidence="11 12">
    <name type="scientific">Colocasia esculenta</name>
    <name type="common">Wild taro</name>
    <name type="synonym">Arum esculentum</name>
    <dbReference type="NCBI Taxonomy" id="4460"/>
    <lineage>
        <taxon>Eukaryota</taxon>
        <taxon>Viridiplantae</taxon>
        <taxon>Streptophyta</taxon>
        <taxon>Embryophyta</taxon>
        <taxon>Tracheophyta</taxon>
        <taxon>Spermatophyta</taxon>
        <taxon>Magnoliopsida</taxon>
        <taxon>Liliopsida</taxon>
        <taxon>Araceae</taxon>
        <taxon>Aroideae</taxon>
        <taxon>Colocasieae</taxon>
        <taxon>Colocasia</taxon>
    </lineage>
</organism>
<dbReference type="SMART" id="SM00478">
    <property type="entry name" value="ENDO3c"/>
    <property type="match status" value="1"/>
</dbReference>
<evidence type="ECO:0000256" key="7">
    <source>
        <dbReference type="ARBA" id="ARBA00023125"/>
    </source>
</evidence>
<feature type="compositionally biased region" description="Basic residues" evidence="9">
    <location>
        <begin position="292"/>
        <end position="301"/>
    </location>
</feature>
<evidence type="ECO:0000256" key="5">
    <source>
        <dbReference type="ARBA" id="ARBA00023004"/>
    </source>
</evidence>
<feature type="region of interest" description="Disordered" evidence="9">
    <location>
        <begin position="277"/>
        <end position="336"/>
    </location>
</feature>
<dbReference type="PANTHER" id="PTHR46213:SF13">
    <property type="entry name" value="DEMETER-LIKE PROTEIN 2-RELATED"/>
    <property type="match status" value="1"/>
</dbReference>
<name>A0A843U3P6_COLES</name>
<evidence type="ECO:0000256" key="3">
    <source>
        <dbReference type="ARBA" id="ARBA00005646"/>
    </source>
</evidence>
<keyword evidence="8" id="KW-0539">Nucleus</keyword>
<dbReference type="GO" id="GO:0005634">
    <property type="term" value="C:nucleus"/>
    <property type="evidence" value="ECO:0007669"/>
    <property type="project" value="UniProtKB-SubCell"/>
</dbReference>
<dbReference type="Gene3D" id="1.10.340.30">
    <property type="entry name" value="Hypothetical protein, domain 2"/>
    <property type="match status" value="1"/>
</dbReference>
<protein>
    <recommendedName>
        <fullName evidence="10">HhH-GPD domain-containing protein</fullName>
    </recommendedName>
</protein>
<dbReference type="SUPFAM" id="SSF48150">
    <property type="entry name" value="DNA-glycosylase"/>
    <property type="match status" value="1"/>
</dbReference>
<feature type="region of interest" description="Disordered" evidence="9">
    <location>
        <begin position="2157"/>
        <end position="2185"/>
    </location>
</feature>
<keyword evidence="7" id="KW-0238">DNA-binding</keyword>
<comment type="subcellular location">
    <subcellularLocation>
        <location evidence="2">Nucleus</location>
    </subcellularLocation>
</comment>
<dbReference type="PANTHER" id="PTHR46213">
    <property type="entry name" value="TRANSCRIPTIONAL ACTIVATOR DEMETER"/>
    <property type="match status" value="1"/>
</dbReference>
<sequence length="2332" mass="257361">MDVRRGVLPEEQDLQMPGAWIPSTPGKPLLLERQHAAAAGGQRYYAPGMNWLEPMVGLPRGAACGSGAVQEGASQGGSPVSAGVAGPVLDLNSFGAAAASQGGVFGSVFSPQAPPMRGAMQGWHHVRYSDLVAMASNADAPRSTGIPSPAFLFGDIRSDHQQPSTSLLLNGRMVLNTELLNGVQSLASSCETLAPPFAPVTPDKQKGLDGQHLGSADSVHGGGTGRGGQDQASAPLALHPKAKDQVVQLHSDEGVLEQACLATAGLSIQLQENEAREKAEQEVDLNKTQAQKPRRKKHRPKVVVEGKPARTPKQATPKPATPKPAGAGEGTPGKRKYIRRKGLTTPMETSPNVLGETSKTHVKRARSAKRQLDFSNELEKVTCQGTTNTEQAQGQSMTEKNIEYTPPNSTGHGISSTDVVTEGQRMDVNSSARIALALNHYNNQVLDGFLNSPDSPSYPLQPSRRELIWEKLKHSTPLETSPNVLGGETIKTHVKRARSVKRQPDFSNELEKVTCQGTTNTEQTQGQSMPEKNIGCTPRNSTGHGICSTDVVTEGQRMDVNSSARIALALNHYNNQVLDGFLNSPDTPSYPLQPSRRELIWEKLKHSTPLETSPNVLGGETIKTHVKRARSVKRQPDFSNELEKMTCQGTTNTEQAQGQSMPEKDIGYTPRNSTGHGISSTDVVTEGQRMDVNSSARIALALNHYNNQVLDGFLNSPDSPSYPLQPSRRELIWETLKHSTPLETSPNVLGGETIKTHVKRARSVKRQPDFSNELEKVTCQGTTNTEQTQGQSMPEKNIGCTPRNCTGHGICSTDVVTEGQRMDVNSSARIALALNHYNNQVLDGFLNSPDTPSYPLQPSRRKLIWEKLKHSTPLDTSPNVLGGETTKTHVKRARSVTRQLDLSNELEKVTCQGTTNTEQAQGQSMPEKNIGYTPQNNTGHGISSTNVVPEGQRMVANSSARIALALNHSNNQVLDGFLNSLDIPSLPLQPSRRELIRENLKKLARIRDSRQVTNHGSPKQCEVQASCQSVLENASTSFSASNMLSRGDNTGRNEGNTGSNLLNDDTQLQKVSAVTIYFSQTCDYNEMNGISAYSRARNNNLPFFPETPKKRRTQKLQNGLASCEKSSISDTRRELERLSAMESKQAPLAQTDGKTRKRSKVPIQCSNLASFADMKSDQLPADPQNPLLDNGRQANRIIHEPQACLESLAADILAKVRRKKRTKKAQIQDLSISLESCNNSNCLGAAMPYMQNNDLHFLDAIVHKMRCLNISRDHEENKVQEQSAIVPYVGHGMMVPFEGQFDPRKKSRPRAKVVLDQETNRVWNLLMGKENYDGTEGKDIDKEKWWEEERRVFRGRADSFIARMHLVQGDRRFSPWKGSVLDSVIGVFLTQNVSDHLSSSAFMALAARFPCQSRGKCKETNCNEGITFIGQSAVCTIDLNMADKGSNEHSCDDVHVIAHEAEKMVEKKIQPTVSGIEDDIFPYSNTVDAPLREVTSLTEADYRRPLDDICSSQNSVVSSQNSSDDLVLTAELFGSISTLRSEAVDLLPATICNLDSRTSFLELLEIAGTTSFQGFSSHIGGRNSEMESLNKPYTSILKHGRPLGEEKPSISSVILTEQKSLDNRVCISAENATEKSALASQSVSSGDLPAFMVNLSAQSLSGSSTNAGYSKHLYDDYMLAKVTSEAPADNNFHDDSGLQERSAEILRKEGDSDFFVQNIENGCKASETPPPIDRQVHSGPEYLRNTLDVAECFDKEGKRNYVSEKAAKENSKREVCSSIKDPVGEASSAHRTKREKSEKKSFDWESLRQQTCQHGAKKERNNDTMDSLDWDAVRNADVHEIANTIRERGMNNMLAERIKSFLDRLVKDHGSIDLEWLRDIPPDKVKDYLLSVRGLGLKSVECVRLLTLHHLAFPVDTNVGRICVRLGWVPLQPLPESLQLHLLELYPMLETIQKYLWPRLCTLDQRTLYELHYQMITFGKVFCTKSKPNCNACPMRGECKHFASAFASARLALPGPEEKNLITTTAEQNHKTVLNPWPLPQLEGNFCMQEVCAGGNCEPIIEEPATPEPECTQIPDIPDIEDAFCEDPDEIPTIELNAKEFAQNLQIYMQENNMELQNVDWTKALVTLTPQAASIPTPKLKNVSRLRTEHQVYELPDSHPLLEGVRHSGPKRAPRPLSLPSSNMDTRQVKLPNQQNHPNHAPMPKVKAASVTRALVSHIPCRTAMRGSFPLNGTYFQVNEVFADHDSSLTPIDVPRALIWNLPRRTVYFGTSVPTIFRGLAIEDIQNCFWRGFVCVRGFDRKTRGPRPLMARLHFPASKAPKGKKTARTDGE</sequence>
<dbReference type="InterPro" id="IPR003651">
    <property type="entry name" value="Endonuclease3_FeS-loop_motif"/>
</dbReference>
<dbReference type="GO" id="GO:0051747">
    <property type="term" value="F:cytosine C-5 DNA demethylase activity"/>
    <property type="evidence" value="ECO:0007669"/>
    <property type="project" value="UniProtKB-ARBA"/>
</dbReference>
<dbReference type="InterPro" id="IPR028925">
    <property type="entry name" value="RRM_DME"/>
</dbReference>
<dbReference type="GO" id="GO:0046872">
    <property type="term" value="F:metal ion binding"/>
    <property type="evidence" value="ECO:0007669"/>
    <property type="project" value="UniProtKB-KW"/>
</dbReference>
<comment type="cofactor">
    <cofactor evidence="1">
        <name>[4Fe-4S] cluster</name>
        <dbReference type="ChEBI" id="CHEBI:49883"/>
    </cofactor>
</comment>
<accession>A0A843U3P6</accession>
<dbReference type="InterPro" id="IPR044811">
    <property type="entry name" value="DME/ROS1"/>
</dbReference>
<reference evidence="11" key="1">
    <citation type="submission" date="2017-07" db="EMBL/GenBank/DDBJ databases">
        <title>Taro Niue Genome Assembly and Annotation.</title>
        <authorList>
            <person name="Atibalentja N."/>
            <person name="Keating K."/>
            <person name="Fields C.J."/>
        </authorList>
    </citation>
    <scope>NUCLEOTIDE SEQUENCE</scope>
    <source>
        <strain evidence="11">Niue_2</strain>
        <tissue evidence="11">Leaf</tissue>
    </source>
</reference>
<proteinExistence type="inferred from homology"/>
<evidence type="ECO:0000313" key="12">
    <source>
        <dbReference type="Proteomes" id="UP000652761"/>
    </source>
</evidence>
<dbReference type="OrthoDB" id="5607at2759"/>
<comment type="caution">
    <text evidence="11">The sequence shown here is derived from an EMBL/GenBank/DDBJ whole genome shotgun (WGS) entry which is preliminary data.</text>
</comment>
<feature type="region of interest" description="Disordered" evidence="9">
    <location>
        <begin position="1038"/>
        <end position="1063"/>
    </location>
</feature>
<evidence type="ECO:0000256" key="1">
    <source>
        <dbReference type="ARBA" id="ARBA00001966"/>
    </source>
</evidence>
<feature type="domain" description="HhH-GPD" evidence="10">
    <location>
        <begin position="1812"/>
        <end position="1981"/>
    </location>
</feature>
<dbReference type="FunFam" id="1.10.1670.10:FF:000004">
    <property type="entry name" value="DNA glycosylase/AP lyase ROS1"/>
    <property type="match status" value="1"/>
</dbReference>
<feature type="region of interest" description="Disordered" evidence="9">
    <location>
        <begin position="201"/>
        <end position="233"/>
    </location>
</feature>
<dbReference type="GO" id="GO:0019104">
    <property type="term" value="F:DNA N-glycosylase activity"/>
    <property type="evidence" value="ECO:0007669"/>
    <property type="project" value="InterPro"/>
</dbReference>
<dbReference type="GO" id="GO:0141166">
    <property type="term" value="P:chromosomal 5-methylcytosine DNA demethylation pathway"/>
    <property type="evidence" value="ECO:0007669"/>
    <property type="project" value="InterPro"/>
</dbReference>
<feature type="compositionally biased region" description="Low complexity" evidence="9">
    <location>
        <begin position="309"/>
        <end position="326"/>
    </location>
</feature>
<dbReference type="Proteomes" id="UP000652761">
    <property type="component" value="Unassembled WGS sequence"/>
</dbReference>
<comment type="similarity">
    <text evidence="3">Belongs to the DNA glycosylase family. DEMETER subfamily.</text>
</comment>
<keyword evidence="5" id="KW-0408">Iron</keyword>
<dbReference type="CDD" id="cd00056">
    <property type="entry name" value="ENDO3c"/>
    <property type="match status" value="1"/>
</dbReference>
<dbReference type="GO" id="GO:0051539">
    <property type="term" value="F:4 iron, 4 sulfur cluster binding"/>
    <property type="evidence" value="ECO:0007669"/>
    <property type="project" value="InterPro"/>
</dbReference>
<keyword evidence="6" id="KW-0411">Iron-sulfur</keyword>
<keyword evidence="4" id="KW-0479">Metal-binding</keyword>